<dbReference type="EMBL" id="LFZO01000113">
    <property type="protein sequence ID" value="KXT13524.1"/>
    <property type="molecule type" value="Genomic_DNA"/>
</dbReference>
<keyword evidence="2" id="KW-1185">Reference proteome</keyword>
<proteinExistence type="predicted"/>
<evidence type="ECO:0000313" key="1">
    <source>
        <dbReference type="EMBL" id="KXT13524.1"/>
    </source>
</evidence>
<reference evidence="1 2" key="1">
    <citation type="submission" date="2015-07" db="EMBL/GenBank/DDBJ databases">
        <title>Comparative genomics of the Sigatoka disease complex on banana suggests a link between parallel evolutionary changes in Pseudocercospora fijiensis and Pseudocercospora eumusae and increased virulence on the banana host.</title>
        <authorList>
            <person name="Chang T.-C."/>
            <person name="Salvucci A."/>
            <person name="Crous P.W."/>
            <person name="Stergiopoulos I."/>
        </authorList>
    </citation>
    <scope>NUCLEOTIDE SEQUENCE [LARGE SCALE GENOMIC DNA]</scope>
    <source>
        <strain evidence="1 2">CBS 116634</strain>
    </source>
</reference>
<gene>
    <name evidence="1" type="ORF">AC579_4158</name>
</gene>
<protein>
    <submittedName>
        <fullName evidence="1">Uncharacterized protein</fullName>
    </submittedName>
</protein>
<dbReference type="Proteomes" id="UP000073492">
    <property type="component" value="Unassembled WGS sequence"/>
</dbReference>
<organism evidence="1 2">
    <name type="scientific">Pseudocercospora musae</name>
    <dbReference type="NCBI Taxonomy" id="113226"/>
    <lineage>
        <taxon>Eukaryota</taxon>
        <taxon>Fungi</taxon>
        <taxon>Dikarya</taxon>
        <taxon>Ascomycota</taxon>
        <taxon>Pezizomycotina</taxon>
        <taxon>Dothideomycetes</taxon>
        <taxon>Dothideomycetidae</taxon>
        <taxon>Mycosphaerellales</taxon>
        <taxon>Mycosphaerellaceae</taxon>
        <taxon>Pseudocercospora</taxon>
    </lineage>
</organism>
<sequence length="232" mass="26814">MTDSAKDRVIRTTELLEAILLQDISLQQLFIIRRTCHAFLETINGSILLQRAMCLEPLPGYANHVCDYRKNINPLLPQVVFAPNDSTDGDGVVFCAAWQRNSIDIKSHLDFHIVSEATLLQSYLFQRQRLDDVSQSWHRMLVFRQPDAQETLRRTTRTKPRPVKSRAQRELRWDTTFNPDIKMGELYSGVMMDYKTFLKARAKGKRRASDWILEHGGKMDNIMELASDAEDS</sequence>
<dbReference type="OrthoDB" id="3631417at2759"/>
<name>A0A139IFP4_9PEZI</name>
<comment type="caution">
    <text evidence="1">The sequence shown here is derived from an EMBL/GenBank/DDBJ whole genome shotgun (WGS) entry which is preliminary data.</text>
</comment>
<accession>A0A139IFP4</accession>
<evidence type="ECO:0000313" key="2">
    <source>
        <dbReference type="Proteomes" id="UP000073492"/>
    </source>
</evidence>
<dbReference type="AlphaFoldDB" id="A0A139IFP4"/>